<evidence type="ECO:0000313" key="2">
    <source>
        <dbReference type="Proteomes" id="UP000887540"/>
    </source>
</evidence>
<organism evidence="2 3">
    <name type="scientific">Acrobeloides nanus</name>
    <dbReference type="NCBI Taxonomy" id="290746"/>
    <lineage>
        <taxon>Eukaryota</taxon>
        <taxon>Metazoa</taxon>
        <taxon>Ecdysozoa</taxon>
        <taxon>Nematoda</taxon>
        <taxon>Chromadorea</taxon>
        <taxon>Rhabditida</taxon>
        <taxon>Tylenchina</taxon>
        <taxon>Cephalobomorpha</taxon>
        <taxon>Cephaloboidea</taxon>
        <taxon>Cephalobidae</taxon>
        <taxon>Acrobeloides</taxon>
    </lineage>
</organism>
<keyword evidence="1" id="KW-1133">Transmembrane helix</keyword>
<protein>
    <submittedName>
        <fullName evidence="3">Uncharacterized protein</fullName>
    </submittedName>
</protein>
<feature type="transmembrane region" description="Helical" evidence="1">
    <location>
        <begin position="44"/>
        <end position="65"/>
    </location>
</feature>
<name>A0A914C5T6_9BILA</name>
<dbReference type="AlphaFoldDB" id="A0A914C5T6"/>
<dbReference type="InterPro" id="IPR006874">
    <property type="entry name" value="DUF621"/>
</dbReference>
<dbReference type="WBParaSite" id="ACRNAN_Path_373.g1420.t1">
    <property type="protein sequence ID" value="ACRNAN_Path_373.g1420.t1"/>
    <property type="gene ID" value="ACRNAN_Path_373.g1420"/>
</dbReference>
<evidence type="ECO:0000313" key="3">
    <source>
        <dbReference type="WBParaSite" id="ACRNAN_Path_373.g1420.t1"/>
    </source>
</evidence>
<keyword evidence="2" id="KW-1185">Reference proteome</keyword>
<reference evidence="3" key="1">
    <citation type="submission" date="2022-11" db="UniProtKB">
        <authorList>
            <consortium name="WormBaseParasite"/>
        </authorList>
    </citation>
    <scope>IDENTIFICATION</scope>
</reference>
<evidence type="ECO:0000256" key="1">
    <source>
        <dbReference type="SAM" id="Phobius"/>
    </source>
</evidence>
<feature type="transmembrane region" description="Helical" evidence="1">
    <location>
        <begin position="12"/>
        <end position="32"/>
    </location>
</feature>
<keyword evidence="1" id="KW-0812">Transmembrane</keyword>
<dbReference type="Pfam" id="PF04789">
    <property type="entry name" value="DUF621"/>
    <property type="match status" value="1"/>
</dbReference>
<sequence length="139" mass="15985">MLYTGLLDTIAYNGFLFFMFMLTISRFTIFFFNRIDEIIFKPPGIFIVIALVWLITLGFTVILNISGCWKEFTTNGYHINQICSTEWSLIQSENTTLSTQDFLNNIQNPNPDSESESRFRIDSILNLDSNPNPDSESGF</sequence>
<keyword evidence="1" id="KW-0472">Membrane</keyword>
<proteinExistence type="predicted"/>
<dbReference type="Proteomes" id="UP000887540">
    <property type="component" value="Unplaced"/>
</dbReference>
<accession>A0A914C5T6</accession>